<reference evidence="2" key="1">
    <citation type="submission" date="2014-09" db="EMBL/GenBank/DDBJ databases">
        <authorList>
            <person name="Magalhaes I.L.F."/>
            <person name="Oliveira U."/>
            <person name="Santos F.R."/>
            <person name="Vidigal T.H.D.A."/>
            <person name="Brescovit A.D."/>
            <person name="Santos A.J."/>
        </authorList>
    </citation>
    <scope>NUCLEOTIDE SEQUENCE</scope>
    <source>
        <tissue evidence="2">Shoot tissue taken approximately 20 cm above the soil surface</tissue>
    </source>
</reference>
<proteinExistence type="predicted"/>
<evidence type="ECO:0000313" key="2">
    <source>
        <dbReference type="EMBL" id="JAD28023.1"/>
    </source>
</evidence>
<keyword evidence="1" id="KW-0812">Transmembrane</keyword>
<evidence type="ECO:0000256" key="1">
    <source>
        <dbReference type="SAM" id="Phobius"/>
    </source>
</evidence>
<protein>
    <submittedName>
        <fullName evidence="2">Uncharacterized protein</fullName>
    </submittedName>
</protein>
<dbReference type="AlphaFoldDB" id="A0A0A8YQC9"/>
<reference evidence="2" key="2">
    <citation type="journal article" date="2015" name="Data Brief">
        <title>Shoot transcriptome of the giant reed, Arundo donax.</title>
        <authorList>
            <person name="Barrero R.A."/>
            <person name="Guerrero F.D."/>
            <person name="Moolhuijzen P."/>
            <person name="Goolsby J.A."/>
            <person name="Tidwell J."/>
            <person name="Bellgard S.E."/>
            <person name="Bellgard M.I."/>
        </authorList>
    </citation>
    <scope>NUCLEOTIDE SEQUENCE</scope>
    <source>
        <tissue evidence="2">Shoot tissue taken approximately 20 cm above the soil surface</tissue>
    </source>
</reference>
<feature type="transmembrane region" description="Helical" evidence="1">
    <location>
        <begin position="12"/>
        <end position="30"/>
    </location>
</feature>
<keyword evidence="1" id="KW-1133">Transmembrane helix</keyword>
<dbReference type="EMBL" id="GBRH01269872">
    <property type="protein sequence ID" value="JAD28023.1"/>
    <property type="molecule type" value="Transcribed_RNA"/>
</dbReference>
<sequence length="32" mass="3909">MTKKKHQEKKFHNFLAIFYLLCIFISITHIKS</sequence>
<keyword evidence="1" id="KW-0472">Membrane</keyword>
<accession>A0A0A8YQC9</accession>
<name>A0A0A8YQC9_ARUDO</name>
<organism evidence="2">
    <name type="scientific">Arundo donax</name>
    <name type="common">Giant reed</name>
    <name type="synonym">Donax arundinaceus</name>
    <dbReference type="NCBI Taxonomy" id="35708"/>
    <lineage>
        <taxon>Eukaryota</taxon>
        <taxon>Viridiplantae</taxon>
        <taxon>Streptophyta</taxon>
        <taxon>Embryophyta</taxon>
        <taxon>Tracheophyta</taxon>
        <taxon>Spermatophyta</taxon>
        <taxon>Magnoliopsida</taxon>
        <taxon>Liliopsida</taxon>
        <taxon>Poales</taxon>
        <taxon>Poaceae</taxon>
        <taxon>PACMAD clade</taxon>
        <taxon>Arundinoideae</taxon>
        <taxon>Arundineae</taxon>
        <taxon>Arundo</taxon>
    </lineage>
</organism>